<feature type="transmembrane region" description="Helical" evidence="1">
    <location>
        <begin position="12"/>
        <end position="32"/>
    </location>
</feature>
<accession>A0ABT0VG67</accession>
<gene>
    <name evidence="3" type="ORF">KAK10_02555</name>
</gene>
<dbReference type="InterPro" id="IPR053150">
    <property type="entry name" value="Teicoplanin_resist-assoc"/>
</dbReference>
<dbReference type="InterPro" id="IPR006976">
    <property type="entry name" value="VanZ-like"/>
</dbReference>
<dbReference type="Pfam" id="PF04892">
    <property type="entry name" value="VanZ"/>
    <property type="match status" value="1"/>
</dbReference>
<feature type="transmembrane region" description="Helical" evidence="1">
    <location>
        <begin position="167"/>
        <end position="184"/>
    </location>
</feature>
<dbReference type="RefSeq" id="WP_205143227.1">
    <property type="nucleotide sequence ID" value="NZ_JAFBDN010000004.1"/>
</dbReference>
<proteinExistence type="predicted"/>
<keyword evidence="1" id="KW-1133">Transmembrane helix</keyword>
<organism evidence="3 4">
    <name type="scientific">Periweissella beninensis</name>
    <dbReference type="NCBI Taxonomy" id="504936"/>
    <lineage>
        <taxon>Bacteria</taxon>
        <taxon>Bacillati</taxon>
        <taxon>Bacillota</taxon>
        <taxon>Bacilli</taxon>
        <taxon>Lactobacillales</taxon>
        <taxon>Lactobacillaceae</taxon>
        <taxon>Periweissella</taxon>
    </lineage>
</organism>
<sequence>MLINNQYIFPRAINSLAVCYLIWLIGFGWWFLKQNKYRFFELRTTMLAIFTFYLANVAKLTLMPIYIYHFWRIKAYFGQFGQQTDIIHLNPTSMFAFFPNSFWAYQFFGNLVMLVPFGIMINYVCPKINTIFKATLAGFGVSLSIETYQLILSYFYLTNRYFETSDLILNTIGAFLGFLIWLLLKKLPWFKQLSN</sequence>
<evidence type="ECO:0000313" key="3">
    <source>
        <dbReference type="EMBL" id="MCM2436813.1"/>
    </source>
</evidence>
<protein>
    <submittedName>
        <fullName evidence="3">VanZ family protein</fullName>
    </submittedName>
</protein>
<feature type="domain" description="VanZ-like" evidence="2">
    <location>
        <begin position="52"/>
        <end position="184"/>
    </location>
</feature>
<dbReference type="PANTHER" id="PTHR36834">
    <property type="entry name" value="MEMBRANE PROTEIN-RELATED"/>
    <property type="match status" value="1"/>
</dbReference>
<feature type="transmembrane region" description="Helical" evidence="1">
    <location>
        <begin position="136"/>
        <end position="155"/>
    </location>
</feature>
<keyword evidence="1" id="KW-0472">Membrane</keyword>
<dbReference type="EMBL" id="JAGMVS010000039">
    <property type="protein sequence ID" value="MCM2436813.1"/>
    <property type="molecule type" value="Genomic_DNA"/>
</dbReference>
<evidence type="ECO:0000259" key="2">
    <source>
        <dbReference type="Pfam" id="PF04892"/>
    </source>
</evidence>
<dbReference type="PANTHER" id="PTHR36834:SF1">
    <property type="entry name" value="INTEGRAL MEMBRANE PROTEIN"/>
    <property type="match status" value="1"/>
</dbReference>
<keyword evidence="1" id="KW-0812">Transmembrane</keyword>
<evidence type="ECO:0000256" key="1">
    <source>
        <dbReference type="SAM" id="Phobius"/>
    </source>
</evidence>
<evidence type="ECO:0000313" key="4">
    <source>
        <dbReference type="Proteomes" id="UP001057481"/>
    </source>
</evidence>
<feature type="transmembrane region" description="Helical" evidence="1">
    <location>
        <begin position="103"/>
        <end position="124"/>
    </location>
</feature>
<reference evidence="3" key="1">
    <citation type="submission" date="2021-04" db="EMBL/GenBank/DDBJ databases">
        <title>Taxonomic assessment of Weissella genus.</title>
        <authorList>
            <person name="Fanelli F."/>
            <person name="Chieffi D."/>
            <person name="Dell'Aquila A."/>
            <person name="Gyu-Sung C."/>
            <person name="Franz C.M.A.P."/>
            <person name="Fusco V."/>
        </authorList>
    </citation>
    <scope>NUCLEOTIDE SEQUENCE</scope>
    <source>
        <strain evidence="3">LMG 25373</strain>
    </source>
</reference>
<dbReference type="Proteomes" id="UP001057481">
    <property type="component" value="Unassembled WGS sequence"/>
</dbReference>
<name>A0ABT0VG67_9LACO</name>
<feature type="transmembrane region" description="Helical" evidence="1">
    <location>
        <begin position="44"/>
        <end position="67"/>
    </location>
</feature>
<keyword evidence="4" id="KW-1185">Reference proteome</keyword>
<comment type="caution">
    <text evidence="3">The sequence shown here is derived from an EMBL/GenBank/DDBJ whole genome shotgun (WGS) entry which is preliminary data.</text>
</comment>